<organism evidence="3 4">
    <name type="scientific">Nocardioides furvisabuli</name>
    <dbReference type="NCBI Taxonomy" id="375542"/>
    <lineage>
        <taxon>Bacteria</taxon>
        <taxon>Bacillati</taxon>
        <taxon>Actinomycetota</taxon>
        <taxon>Actinomycetes</taxon>
        <taxon>Propionibacteriales</taxon>
        <taxon>Nocardioidaceae</taxon>
        <taxon>Nocardioides</taxon>
    </lineage>
</organism>
<keyword evidence="1" id="KW-0472">Membrane</keyword>
<comment type="caution">
    <text evidence="3">The sequence shown here is derived from an EMBL/GenBank/DDBJ whole genome shotgun (WGS) entry which is preliminary data.</text>
</comment>
<dbReference type="PROSITE" id="PS51257">
    <property type="entry name" value="PROKAR_LIPOPROTEIN"/>
    <property type="match status" value="1"/>
</dbReference>
<gene>
    <name evidence="3" type="ORF">GCM10009726_37360</name>
</gene>
<dbReference type="InterPro" id="IPR036691">
    <property type="entry name" value="Endo/exonu/phosph_ase_sf"/>
</dbReference>
<feature type="transmembrane region" description="Helical" evidence="1">
    <location>
        <begin position="40"/>
        <end position="58"/>
    </location>
</feature>
<reference evidence="4" key="1">
    <citation type="journal article" date="2019" name="Int. J. Syst. Evol. Microbiol.">
        <title>The Global Catalogue of Microorganisms (GCM) 10K type strain sequencing project: providing services to taxonomists for standard genome sequencing and annotation.</title>
        <authorList>
            <consortium name="The Broad Institute Genomics Platform"/>
            <consortium name="The Broad Institute Genome Sequencing Center for Infectious Disease"/>
            <person name="Wu L."/>
            <person name="Ma J."/>
        </authorList>
    </citation>
    <scope>NUCLEOTIDE SEQUENCE [LARGE SCALE GENOMIC DNA]</scope>
    <source>
        <strain evidence="4">JCM 13813</strain>
    </source>
</reference>
<sequence>MRRWASTAGTLAVLGLLLAALVLACLRVTDPTSRRLVEAVSLTPLGVPLAALALALAGTARWTAPRPLRLGVVVAAAVLLLAHCWWLAPLYTGALHAGGPASVVVLAQNFEHGDADALVELVRREDVDVLVLTDAGNGRVDDLLAAGIEEQLPHAAGVGTEDAVVLSRLPLAWTRRLHPGSESRLVGLHVAGIGEVTVAAVHTAPPYRTEEWHADHAEVLAALTPLVSDPGAALVLAGDLNATPAHAPVRRLVVLGLADAAAQVNAGWSPTWPAGGRERRLGVPVPAFAAIDHVMTSPELVVTAYDTVELAGADHRGVLARISGAR</sequence>
<feature type="transmembrane region" description="Helical" evidence="1">
    <location>
        <begin position="70"/>
        <end position="88"/>
    </location>
</feature>
<feature type="domain" description="Endonuclease/exonuclease/phosphatase" evidence="2">
    <location>
        <begin position="113"/>
        <end position="315"/>
    </location>
</feature>
<keyword evidence="1" id="KW-1133">Transmembrane helix</keyword>
<dbReference type="Proteomes" id="UP001501161">
    <property type="component" value="Unassembled WGS sequence"/>
</dbReference>
<dbReference type="RefSeq" id="WP_231250699.1">
    <property type="nucleotide sequence ID" value="NZ_BAAAMQ010000017.1"/>
</dbReference>
<proteinExistence type="predicted"/>
<evidence type="ECO:0000259" key="2">
    <source>
        <dbReference type="Pfam" id="PF03372"/>
    </source>
</evidence>
<protein>
    <submittedName>
        <fullName evidence="3">Endonuclease/exonuclease/phosphatase family protein</fullName>
    </submittedName>
</protein>
<keyword evidence="3" id="KW-0540">Nuclease</keyword>
<dbReference type="GO" id="GO:0004519">
    <property type="term" value="F:endonuclease activity"/>
    <property type="evidence" value="ECO:0007669"/>
    <property type="project" value="UniProtKB-KW"/>
</dbReference>
<keyword evidence="3" id="KW-0255">Endonuclease</keyword>
<evidence type="ECO:0000313" key="3">
    <source>
        <dbReference type="EMBL" id="GAA2117271.1"/>
    </source>
</evidence>
<name>A0ABP5JHK7_9ACTN</name>
<accession>A0ABP5JHK7</accession>
<keyword evidence="4" id="KW-1185">Reference proteome</keyword>
<keyword evidence="1" id="KW-0812">Transmembrane</keyword>
<dbReference type="Pfam" id="PF03372">
    <property type="entry name" value="Exo_endo_phos"/>
    <property type="match status" value="1"/>
</dbReference>
<dbReference type="SUPFAM" id="SSF56219">
    <property type="entry name" value="DNase I-like"/>
    <property type="match status" value="1"/>
</dbReference>
<evidence type="ECO:0000313" key="4">
    <source>
        <dbReference type="Proteomes" id="UP001501161"/>
    </source>
</evidence>
<dbReference type="EMBL" id="BAAAMQ010000017">
    <property type="protein sequence ID" value="GAA2117271.1"/>
    <property type="molecule type" value="Genomic_DNA"/>
</dbReference>
<keyword evidence="3" id="KW-0378">Hydrolase</keyword>
<dbReference type="InterPro" id="IPR005135">
    <property type="entry name" value="Endo/exonuclease/phosphatase"/>
</dbReference>
<dbReference type="Gene3D" id="3.60.10.10">
    <property type="entry name" value="Endonuclease/exonuclease/phosphatase"/>
    <property type="match status" value="1"/>
</dbReference>
<evidence type="ECO:0000256" key="1">
    <source>
        <dbReference type="SAM" id="Phobius"/>
    </source>
</evidence>